<accession>A0ACB7GW17</accession>
<evidence type="ECO:0000313" key="2">
    <source>
        <dbReference type="Proteomes" id="UP000091857"/>
    </source>
</evidence>
<organism evidence="1 2">
    <name type="scientific">Manihot esculenta</name>
    <name type="common">Cassava</name>
    <name type="synonym">Jatropha manihot</name>
    <dbReference type="NCBI Taxonomy" id="3983"/>
    <lineage>
        <taxon>Eukaryota</taxon>
        <taxon>Viridiplantae</taxon>
        <taxon>Streptophyta</taxon>
        <taxon>Embryophyta</taxon>
        <taxon>Tracheophyta</taxon>
        <taxon>Spermatophyta</taxon>
        <taxon>Magnoliopsida</taxon>
        <taxon>eudicotyledons</taxon>
        <taxon>Gunneridae</taxon>
        <taxon>Pentapetalae</taxon>
        <taxon>rosids</taxon>
        <taxon>fabids</taxon>
        <taxon>Malpighiales</taxon>
        <taxon>Euphorbiaceae</taxon>
        <taxon>Crotonoideae</taxon>
        <taxon>Manihoteae</taxon>
        <taxon>Manihot</taxon>
    </lineage>
</organism>
<dbReference type="EMBL" id="CM004397">
    <property type="protein sequence ID" value="KAG8644146.1"/>
    <property type="molecule type" value="Genomic_DNA"/>
</dbReference>
<reference evidence="2" key="1">
    <citation type="journal article" date="2016" name="Nat. Biotechnol.">
        <title>Sequencing wild and cultivated cassava and related species reveals extensive interspecific hybridization and genetic diversity.</title>
        <authorList>
            <person name="Bredeson J.V."/>
            <person name="Lyons J.B."/>
            <person name="Prochnik S.E."/>
            <person name="Wu G.A."/>
            <person name="Ha C.M."/>
            <person name="Edsinger-Gonzales E."/>
            <person name="Grimwood J."/>
            <person name="Schmutz J."/>
            <person name="Rabbi I.Y."/>
            <person name="Egesi C."/>
            <person name="Nauluvula P."/>
            <person name="Lebot V."/>
            <person name="Ndunguru J."/>
            <person name="Mkamilo G."/>
            <person name="Bart R.S."/>
            <person name="Setter T.L."/>
            <person name="Gleadow R.M."/>
            <person name="Kulakow P."/>
            <person name="Ferguson M.E."/>
            <person name="Rounsley S."/>
            <person name="Rokhsar D.S."/>
        </authorList>
    </citation>
    <scope>NUCLEOTIDE SEQUENCE [LARGE SCALE GENOMIC DNA]</scope>
    <source>
        <strain evidence="2">cv. AM560-2</strain>
    </source>
</reference>
<dbReference type="Proteomes" id="UP000091857">
    <property type="component" value="Chromosome 11"/>
</dbReference>
<gene>
    <name evidence="1" type="ORF">MANES_11G103600v8</name>
</gene>
<sequence length="816" mass="91736">MENGLTEDLSDSTPRPDCDNEQGIYFVPFRWWKDAQDSLISDESDGKRGVLYKGTSGSSYAGPMKLINNIFNSDLVLNLRREEESLPNGENGEVGVSGRDFALVSGEMWLKALKWHSDAKVASNCGKTFSAAGDDMSDVYPLQLRLSVQREVNSLGVKISKKDNSTELFRRACKIFSADSEMLYIWDFSGQTTQFFVNDKSKSPRDCQRPPDQEILLELQVYGLSDNMKCREGKKDDAAIQLSNGTHSSGNSLVMNGSAGNGEIALAFGDLLRKLWAPGISPVAPRTFKSKLARFAPQFSGFNQHDSQELLAFLLDGLHEDLNRVKCKPYVEAKDGDDRPDEEVADEYWRNHVARNDSIIVDICQGQYKSTLVCPVCKKVSVMFDPFMYLSLPLPSTNTRTMTLTVVSAEGSSQPSPYTISVPKYGKCEDLTQALSIACSLGIDETLLVAEVYNNRIIRYLEEPADSLSLIRDGDRLVAYRLKKELDNMPLVVFMHQHTEEQYIHGKLTSSWKAFGIPLVGPVQNFVNGSDIHDLYLKLLTSFQIPADDTLGSSSTCKSTPVEEATGMEDKNDTALGGNANPSSEEGANSSEDSELMFYLTDEKGTVKDSKIIINEPVPLTGMPKRFNVLVCWPEKQIEQYDTRLLSSLPEIFKSGFLSKRPQESVSLYKCLEAFLKEEPLGPDDMWFCPSCKQHRQASKKLDLWRLPEILVIHLKRFSYTRFMKNKLEAYVEFPVDDLDLSAYISYKNGQLSHRYMLYAISNHYGSMGGGHYTAFVHHGGDRWYDFDDSQVHPINQDKIKTSAAYVLFYRRVVEV</sequence>
<comment type="caution">
    <text evidence="1">The sequence shown here is derived from an EMBL/GenBank/DDBJ whole genome shotgun (WGS) entry which is preliminary data.</text>
</comment>
<name>A0ACB7GW17_MANES</name>
<evidence type="ECO:0000313" key="1">
    <source>
        <dbReference type="EMBL" id="KAG8644146.1"/>
    </source>
</evidence>
<proteinExistence type="predicted"/>
<protein>
    <submittedName>
        <fullName evidence="1">Uncharacterized protein</fullName>
    </submittedName>
</protein>
<keyword evidence="2" id="KW-1185">Reference proteome</keyword>